<feature type="binding site" evidence="4">
    <location>
        <position position="293"/>
    </location>
    <ligand>
        <name>ATP</name>
        <dbReference type="ChEBI" id="CHEBI:30616"/>
    </ligand>
</feature>
<dbReference type="SMART" id="SM00240">
    <property type="entry name" value="FHA"/>
    <property type="match status" value="1"/>
</dbReference>
<gene>
    <name evidence="8" type="ORF">CROQUDRAFT_660980</name>
</gene>
<dbReference type="PANTHER" id="PTHR24346">
    <property type="entry name" value="MAP/MICROTUBULE AFFINITY-REGULATING KINASE"/>
    <property type="match status" value="1"/>
</dbReference>
<reference evidence="8" key="1">
    <citation type="submission" date="2013-11" db="EMBL/GenBank/DDBJ databases">
        <title>Genome sequence of the fusiform rust pathogen reveals effectors for host alternation and coevolution with pine.</title>
        <authorList>
            <consortium name="DOE Joint Genome Institute"/>
            <person name="Smith K."/>
            <person name="Pendleton A."/>
            <person name="Kubisiak T."/>
            <person name="Anderson C."/>
            <person name="Salamov A."/>
            <person name="Aerts A."/>
            <person name="Riley R."/>
            <person name="Clum A."/>
            <person name="Lindquist E."/>
            <person name="Ence D."/>
            <person name="Campbell M."/>
            <person name="Kronenberg Z."/>
            <person name="Feau N."/>
            <person name="Dhillon B."/>
            <person name="Hamelin R."/>
            <person name="Burleigh J."/>
            <person name="Smith J."/>
            <person name="Yandell M."/>
            <person name="Nelson C."/>
            <person name="Grigoriev I."/>
            <person name="Davis J."/>
        </authorList>
    </citation>
    <scope>NUCLEOTIDE SEQUENCE</scope>
    <source>
        <strain evidence="8">G11</strain>
    </source>
</reference>
<dbReference type="GO" id="GO:0004674">
    <property type="term" value="F:protein serine/threonine kinase activity"/>
    <property type="evidence" value="ECO:0007669"/>
    <property type="project" value="TreeGrafter"/>
</dbReference>
<dbReference type="OrthoDB" id="40902at2759"/>
<dbReference type="SUPFAM" id="SSF56112">
    <property type="entry name" value="Protein kinase-like (PK-like)"/>
    <property type="match status" value="1"/>
</dbReference>
<evidence type="ECO:0000256" key="1">
    <source>
        <dbReference type="ARBA" id="ARBA00005575"/>
    </source>
</evidence>
<dbReference type="GO" id="GO:0005524">
    <property type="term" value="F:ATP binding"/>
    <property type="evidence" value="ECO:0007669"/>
    <property type="project" value="UniProtKB-UniRule"/>
</dbReference>
<dbReference type="AlphaFoldDB" id="A0A9P6TAI5"/>
<protein>
    <recommendedName>
        <fullName evidence="10">Pkinase-domain-containing protein</fullName>
    </recommendedName>
</protein>
<sequence>MSTTFALQPHLTSKSTLTRSHQSTGSNEPHGLSKRKKPLLIKPEYLDSVPLTHFSANNHDYQNHAYDSVPGPPSRVLVEDSQRKTSSLLANYGSLSSSLVEMSVSDPNQSQHTTKNIRNESLKVPLLPGEAGRLVSTETHGSISIIIIKVDDGPFRVGRHIGADLTINKPTISSWHCKLYAIECDTGERLVCIEDTSTNGIRYNGQLVHKKAVILNDSDTIELSGEKFTYFHSSPPGQWQGVHYTPGENDQKRFQSIKIGPYKITERVLGSGFFSVVHLAIDTSHANKQIACKIVRRRKLAKKSLTELAEFRKVLAREVELNASLNHPNINRILDLKEDPEKIYLFLELVTGGDLFGYVVRHRRIGVPESQFIMYQLLQAVIYMHDVKQISHIDIKPENILLTSAGPEPRVLLADFGAARLADKAFCSMQGTMSYAAPEVLTVYTRTEGYDGKKADVWSLGICLYMMLCGSHPFDTGASSSGREAVGDQLRIHLNSDEVGFVKTVLGQDCRRKAFAYLAHKEVKPLLRKIFEPDPRKRYSAAEVLKDHWMSDSLDLLKKKYQVKVLDNIKG</sequence>
<evidence type="ECO:0008006" key="10">
    <source>
        <dbReference type="Google" id="ProtNLM"/>
    </source>
</evidence>
<comment type="similarity">
    <text evidence="1">Belongs to the protein kinase superfamily. CAMK Ser/Thr protein kinase family. CHEK2 subfamily.</text>
</comment>
<dbReference type="SMART" id="SM00220">
    <property type="entry name" value="S_TKc"/>
    <property type="match status" value="1"/>
</dbReference>
<dbReference type="SUPFAM" id="SSF49879">
    <property type="entry name" value="SMAD/FHA domain"/>
    <property type="match status" value="1"/>
</dbReference>
<dbReference type="Proteomes" id="UP000886653">
    <property type="component" value="Unassembled WGS sequence"/>
</dbReference>
<keyword evidence="9" id="KW-1185">Reference proteome</keyword>
<feature type="domain" description="Protein kinase" evidence="7">
    <location>
        <begin position="263"/>
        <end position="550"/>
    </location>
</feature>
<proteinExistence type="inferred from homology"/>
<dbReference type="Pfam" id="PF00498">
    <property type="entry name" value="FHA"/>
    <property type="match status" value="1"/>
</dbReference>
<feature type="domain" description="FHA" evidence="6">
    <location>
        <begin position="155"/>
        <end position="208"/>
    </location>
</feature>
<evidence type="ECO:0000256" key="3">
    <source>
        <dbReference type="ARBA" id="ARBA00022840"/>
    </source>
</evidence>
<dbReference type="InterPro" id="IPR008271">
    <property type="entry name" value="Ser/Thr_kinase_AS"/>
</dbReference>
<evidence type="ECO:0000313" key="9">
    <source>
        <dbReference type="Proteomes" id="UP000886653"/>
    </source>
</evidence>
<feature type="region of interest" description="Disordered" evidence="5">
    <location>
        <begin position="1"/>
        <end position="39"/>
    </location>
</feature>
<evidence type="ECO:0000256" key="5">
    <source>
        <dbReference type="SAM" id="MobiDB-lite"/>
    </source>
</evidence>
<dbReference type="PROSITE" id="PS00107">
    <property type="entry name" value="PROTEIN_KINASE_ATP"/>
    <property type="match status" value="1"/>
</dbReference>
<evidence type="ECO:0000259" key="7">
    <source>
        <dbReference type="PROSITE" id="PS50011"/>
    </source>
</evidence>
<dbReference type="InterPro" id="IPR000719">
    <property type="entry name" value="Prot_kinase_dom"/>
</dbReference>
<dbReference type="InterPro" id="IPR011009">
    <property type="entry name" value="Kinase-like_dom_sf"/>
</dbReference>
<dbReference type="PANTHER" id="PTHR24346:SF30">
    <property type="entry name" value="MATERNAL EMBRYONIC LEUCINE ZIPPER KINASE"/>
    <property type="match status" value="1"/>
</dbReference>
<evidence type="ECO:0000259" key="6">
    <source>
        <dbReference type="PROSITE" id="PS50006"/>
    </source>
</evidence>
<dbReference type="InterPro" id="IPR000253">
    <property type="entry name" value="FHA_dom"/>
</dbReference>
<keyword evidence="3 4" id="KW-0067">ATP-binding</keyword>
<keyword evidence="2 4" id="KW-0547">Nucleotide-binding</keyword>
<organism evidence="8 9">
    <name type="scientific">Cronartium quercuum f. sp. fusiforme G11</name>
    <dbReference type="NCBI Taxonomy" id="708437"/>
    <lineage>
        <taxon>Eukaryota</taxon>
        <taxon>Fungi</taxon>
        <taxon>Dikarya</taxon>
        <taxon>Basidiomycota</taxon>
        <taxon>Pucciniomycotina</taxon>
        <taxon>Pucciniomycetes</taxon>
        <taxon>Pucciniales</taxon>
        <taxon>Coleosporiaceae</taxon>
        <taxon>Cronartium</taxon>
    </lineage>
</organism>
<dbReference type="InterPro" id="IPR017441">
    <property type="entry name" value="Protein_kinase_ATP_BS"/>
</dbReference>
<dbReference type="EMBL" id="MU167314">
    <property type="protein sequence ID" value="KAG0143633.1"/>
    <property type="molecule type" value="Genomic_DNA"/>
</dbReference>
<evidence type="ECO:0000313" key="8">
    <source>
        <dbReference type="EMBL" id="KAG0143633.1"/>
    </source>
</evidence>
<dbReference type="PROSITE" id="PS00108">
    <property type="entry name" value="PROTEIN_KINASE_ST"/>
    <property type="match status" value="1"/>
</dbReference>
<dbReference type="PROSITE" id="PS50006">
    <property type="entry name" value="FHA_DOMAIN"/>
    <property type="match status" value="1"/>
</dbReference>
<evidence type="ECO:0000256" key="4">
    <source>
        <dbReference type="PROSITE-ProRule" id="PRU10141"/>
    </source>
</evidence>
<comment type="caution">
    <text evidence="8">The sequence shown here is derived from an EMBL/GenBank/DDBJ whole genome shotgun (WGS) entry which is preliminary data.</text>
</comment>
<dbReference type="GO" id="GO:0035556">
    <property type="term" value="P:intracellular signal transduction"/>
    <property type="evidence" value="ECO:0007669"/>
    <property type="project" value="TreeGrafter"/>
</dbReference>
<dbReference type="Gene3D" id="2.60.200.20">
    <property type="match status" value="1"/>
</dbReference>
<dbReference type="GO" id="GO:0005737">
    <property type="term" value="C:cytoplasm"/>
    <property type="evidence" value="ECO:0007669"/>
    <property type="project" value="TreeGrafter"/>
</dbReference>
<dbReference type="Gene3D" id="1.10.510.10">
    <property type="entry name" value="Transferase(Phosphotransferase) domain 1"/>
    <property type="match status" value="1"/>
</dbReference>
<name>A0A9P6TAI5_9BASI</name>
<dbReference type="PROSITE" id="PS50011">
    <property type="entry name" value="PROTEIN_KINASE_DOM"/>
    <property type="match status" value="1"/>
</dbReference>
<dbReference type="Pfam" id="PF00069">
    <property type="entry name" value="Pkinase"/>
    <property type="match status" value="1"/>
</dbReference>
<evidence type="ECO:0000256" key="2">
    <source>
        <dbReference type="ARBA" id="ARBA00022741"/>
    </source>
</evidence>
<dbReference type="InterPro" id="IPR008984">
    <property type="entry name" value="SMAD_FHA_dom_sf"/>
</dbReference>
<accession>A0A9P6TAI5</accession>
<feature type="compositionally biased region" description="Polar residues" evidence="5">
    <location>
        <begin position="1"/>
        <end position="27"/>
    </location>
</feature>